<dbReference type="PANTHER" id="PTHR30570">
    <property type="entry name" value="PERIPLASMIC PHOSPHATE BINDING COMPONENT OF PHOSPHATE ABC TRANSPORTER"/>
    <property type="match status" value="1"/>
</dbReference>
<feature type="chain" id="PRO_5019060950" evidence="2">
    <location>
        <begin position="19"/>
        <end position="347"/>
    </location>
</feature>
<accession>A0A418NXM5</accession>
<dbReference type="RefSeq" id="WP_119584246.1">
    <property type="nucleotide sequence ID" value="NZ_CAWODQ010000001.1"/>
</dbReference>
<gene>
    <name evidence="4" type="ORF">D2V07_01480</name>
</gene>
<dbReference type="EMBL" id="QXFL01000001">
    <property type="protein sequence ID" value="RIV89364.1"/>
    <property type="molecule type" value="Genomic_DNA"/>
</dbReference>
<proteinExistence type="predicted"/>
<dbReference type="Pfam" id="PF12849">
    <property type="entry name" value="PBP_like_2"/>
    <property type="match status" value="1"/>
</dbReference>
<organism evidence="4 5">
    <name type="scientific">Aurantiacibacter zhengii</name>
    <dbReference type="NCBI Taxonomy" id="2307003"/>
    <lineage>
        <taxon>Bacteria</taxon>
        <taxon>Pseudomonadati</taxon>
        <taxon>Pseudomonadota</taxon>
        <taxon>Alphaproteobacteria</taxon>
        <taxon>Sphingomonadales</taxon>
        <taxon>Erythrobacteraceae</taxon>
        <taxon>Aurantiacibacter</taxon>
    </lineage>
</organism>
<feature type="domain" description="PBP" evidence="3">
    <location>
        <begin position="26"/>
        <end position="303"/>
    </location>
</feature>
<dbReference type="AlphaFoldDB" id="A0A418NXM5"/>
<name>A0A418NXM5_9SPHN</name>
<evidence type="ECO:0000313" key="5">
    <source>
        <dbReference type="Proteomes" id="UP000286576"/>
    </source>
</evidence>
<evidence type="ECO:0000259" key="3">
    <source>
        <dbReference type="Pfam" id="PF12849"/>
    </source>
</evidence>
<dbReference type="Gene3D" id="3.40.190.10">
    <property type="entry name" value="Periplasmic binding protein-like II"/>
    <property type="match status" value="2"/>
</dbReference>
<protein>
    <submittedName>
        <fullName evidence="4">Phosphate ABC transporter substrate-binding protein</fullName>
    </submittedName>
</protein>
<dbReference type="OrthoDB" id="9790048at2"/>
<dbReference type="SUPFAM" id="SSF53850">
    <property type="entry name" value="Periplasmic binding protein-like II"/>
    <property type="match status" value="1"/>
</dbReference>
<feature type="signal peptide" evidence="2">
    <location>
        <begin position="1"/>
        <end position="18"/>
    </location>
</feature>
<sequence>MTLNFRTAASALALVALAACNNAGGGGEARDSIHAVGSSTVYPFATRVAEAFTRNTGNSSPLIESTGTGGGMGLFCEGVGANTPDIVNASRRMKASEFETCQANGVENITEIQVGMDGIAFASANGGIDFDLTPEIVYRAIAANPYGEEQTNEMWSDIDPSLPNKPILVYGPPATSGTRDALVELVLMPGCESGDGMAELEEQDEDRFEAVCTEVRSDGAYVEQGEQDNLIVQKIEGNADAIGVFGYSYLEENLDRIHGLTVNGVEPTYENISSFNYVGARPLFIYVKNAHLDAIPGLRDFIATWVESWGAGGPLAEVGLVPNPEDVMARQNSAATEFTPLAASDLQ</sequence>
<keyword evidence="5" id="KW-1185">Reference proteome</keyword>
<dbReference type="PANTHER" id="PTHR30570:SF1">
    <property type="entry name" value="PHOSPHATE-BINDING PROTEIN PSTS"/>
    <property type="match status" value="1"/>
</dbReference>
<dbReference type="Proteomes" id="UP000286576">
    <property type="component" value="Unassembled WGS sequence"/>
</dbReference>
<dbReference type="InterPro" id="IPR024370">
    <property type="entry name" value="PBP_domain"/>
</dbReference>
<dbReference type="InterPro" id="IPR050811">
    <property type="entry name" value="Phosphate_ABC_transporter"/>
</dbReference>
<dbReference type="PROSITE" id="PS51257">
    <property type="entry name" value="PROKAR_LIPOPROTEIN"/>
    <property type="match status" value="1"/>
</dbReference>
<reference evidence="4 5" key="1">
    <citation type="submission" date="2018-08" db="EMBL/GenBank/DDBJ databases">
        <title>Erythrobacter zhengii sp.nov., a bacterium isolated from deep-sea sediment.</title>
        <authorList>
            <person name="Fang C."/>
            <person name="Wu Y.-H."/>
            <person name="Sun C."/>
            <person name="Wang H."/>
            <person name="Cheng H."/>
            <person name="Meng F.-X."/>
            <person name="Wang C.-S."/>
            <person name="Xu X.-W."/>
        </authorList>
    </citation>
    <scope>NUCLEOTIDE SEQUENCE [LARGE SCALE GENOMIC DNA]</scope>
    <source>
        <strain evidence="4 5">V18</strain>
    </source>
</reference>
<evidence type="ECO:0000256" key="2">
    <source>
        <dbReference type="SAM" id="SignalP"/>
    </source>
</evidence>
<keyword evidence="1 2" id="KW-0732">Signal</keyword>
<comment type="caution">
    <text evidence="4">The sequence shown here is derived from an EMBL/GenBank/DDBJ whole genome shotgun (WGS) entry which is preliminary data.</text>
</comment>
<evidence type="ECO:0000313" key="4">
    <source>
        <dbReference type="EMBL" id="RIV89364.1"/>
    </source>
</evidence>
<evidence type="ECO:0000256" key="1">
    <source>
        <dbReference type="ARBA" id="ARBA00022729"/>
    </source>
</evidence>